<accession>A0A9P4QAP3</accession>
<sequence length="100" mass="10453">MEHTQQTPATAAPSSSSSPPSSSAAVSLRVYGICRITARPTRASLVSKANQLSFQEGGKSLLVVAKTTYALLRHPASPKLVLLGACGLLPAIFEILYVSN</sequence>
<dbReference type="Proteomes" id="UP000799441">
    <property type="component" value="Unassembled WGS sequence"/>
</dbReference>
<keyword evidence="2" id="KW-0472">Membrane</keyword>
<proteinExistence type="predicted"/>
<feature type="region of interest" description="Disordered" evidence="1">
    <location>
        <begin position="1"/>
        <end position="23"/>
    </location>
</feature>
<feature type="compositionally biased region" description="Low complexity" evidence="1">
    <location>
        <begin position="7"/>
        <end position="23"/>
    </location>
</feature>
<keyword evidence="4" id="KW-1185">Reference proteome</keyword>
<feature type="transmembrane region" description="Helical" evidence="2">
    <location>
        <begin position="80"/>
        <end position="99"/>
    </location>
</feature>
<gene>
    <name evidence="3" type="ORF">K431DRAFT_284808</name>
</gene>
<dbReference type="EMBL" id="MU003790">
    <property type="protein sequence ID" value="KAF2721436.1"/>
    <property type="molecule type" value="Genomic_DNA"/>
</dbReference>
<name>A0A9P4QAP3_9PEZI</name>
<evidence type="ECO:0000313" key="3">
    <source>
        <dbReference type="EMBL" id="KAF2721436.1"/>
    </source>
</evidence>
<protein>
    <submittedName>
        <fullName evidence="3">Uncharacterized protein</fullName>
    </submittedName>
</protein>
<keyword evidence="2" id="KW-0812">Transmembrane</keyword>
<organism evidence="3 4">
    <name type="scientific">Polychaeton citri CBS 116435</name>
    <dbReference type="NCBI Taxonomy" id="1314669"/>
    <lineage>
        <taxon>Eukaryota</taxon>
        <taxon>Fungi</taxon>
        <taxon>Dikarya</taxon>
        <taxon>Ascomycota</taxon>
        <taxon>Pezizomycotina</taxon>
        <taxon>Dothideomycetes</taxon>
        <taxon>Dothideomycetidae</taxon>
        <taxon>Capnodiales</taxon>
        <taxon>Capnodiaceae</taxon>
        <taxon>Polychaeton</taxon>
    </lineage>
</organism>
<dbReference type="AlphaFoldDB" id="A0A9P4QAP3"/>
<evidence type="ECO:0000256" key="2">
    <source>
        <dbReference type="SAM" id="Phobius"/>
    </source>
</evidence>
<reference evidence="3" key="1">
    <citation type="journal article" date="2020" name="Stud. Mycol.">
        <title>101 Dothideomycetes genomes: a test case for predicting lifestyles and emergence of pathogens.</title>
        <authorList>
            <person name="Haridas S."/>
            <person name="Albert R."/>
            <person name="Binder M."/>
            <person name="Bloem J."/>
            <person name="Labutti K."/>
            <person name="Salamov A."/>
            <person name="Andreopoulos B."/>
            <person name="Baker S."/>
            <person name="Barry K."/>
            <person name="Bills G."/>
            <person name="Bluhm B."/>
            <person name="Cannon C."/>
            <person name="Castanera R."/>
            <person name="Culley D."/>
            <person name="Daum C."/>
            <person name="Ezra D."/>
            <person name="Gonzalez J."/>
            <person name="Henrissat B."/>
            <person name="Kuo A."/>
            <person name="Liang C."/>
            <person name="Lipzen A."/>
            <person name="Lutzoni F."/>
            <person name="Magnuson J."/>
            <person name="Mondo S."/>
            <person name="Nolan M."/>
            <person name="Ohm R."/>
            <person name="Pangilinan J."/>
            <person name="Park H.-J."/>
            <person name="Ramirez L."/>
            <person name="Alfaro M."/>
            <person name="Sun H."/>
            <person name="Tritt A."/>
            <person name="Yoshinaga Y."/>
            <person name="Zwiers L.-H."/>
            <person name="Turgeon B."/>
            <person name="Goodwin S."/>
            <person name="Spatafora J."/>
            <person name="Crous P."/>
            <person name="Grigoriev I."/>
        </authorList>
    </citation>
    <scope>NUCLEOTIDE SEQUENCE</scope>
    <source>
        <strain evidence="3">CBS 116435</strain>
    </source>
</reference>
<evidence type="ECO:0000256" key="1">
    <source>
        <dbReference type="SAM" id="MobiDB-lite"/>
    </source>
</evidence>
<keyword evidence="2" id="KW-1133">Transmembrane helix</keyword>
<evidence type="ECO:0000313" key="4">
    <source>
        <dbReference type="Proteomes" id="UP000799441"/>
    </source>
</evidence>
<comment type="caution">
    <text evidence="3">The sequence shown here is derived from an EMBL/GenBank/DDBJ whole genome shotgun (WGS) entry which is preliminary data.</text>
</comment>